<evidence type="ECO:0000313" key="7">
    <source>
        <dbReference type="Proteomes" id="UP000694392"/>
    </source>
</evidence>
<dbReference type="GO" id="GO:0006364">
    <property type="term" value="P:rRNA processing"/>
    <property type="evidence" value="ECO:0007669"/>
    <property type="project" value="UniProtKB-KW"/>
</dbReference>
<evidence type="ECO:0000256" key="1">
    <source>
        <dbReference type="ARBA" id="ARBA00004123"/>
    </source>
</evidence>
<proteinExistence type="inferred from homology"/>
<sequence>MAPAAAVQAPEIQFAQRLASNEKRIRNRAVKKLRGYISLRTQKPAGGFSQEELLKIWKGLFYCMWMQDKLLLQEELADTISQLIHVIQNTEARHLFIQTFWQTMNREWNGLDRLRLDKYYMLRYNLCLDSVKCMCHACCFVSVLPPPPFPSLTTPFLHLLMREIVHPDSNAPSGIKFHFLDIFLEELAKVGAKELTADQNLKFIEPFCKFAAKTKDRPLMYAIARAIFEAIVDQSPFAIEDLMKELKTCSSDDELSEEELDNKEKTKHLARKSLLDEEEEDTSENADYDIGPVLQFDYKAVADLVFEYASKKNTPTCNRKRLYRLTFCSTGIFPQDIPEDVSTDEDEDDDTFRRRKRKKKVAKPLEKTRLEEEKGRGQRKDEKDKLSGNGERTGLQKKRKRRKRKNNQSADSDIADGCSEEGLVGAGEPIELNQDSELENVQKKRKKKSVAKETDDPGPAVTPIGGNGTSSPQESPPSLLQSKKKCLKKKNAKLQKLPTESVHQNGLADASAQGNSGLCAPVSCAPKIAKKKQKVESGLVNSNGLFQQKPPERESVLNNLTGEGDSESAPAKKIKLKKQQKLISLEAFRASSQKTTNLKKKRKLKVVLSSVEANGVLEAAGKKSKKTGISSCLPLKKKKAKVGTDFVKFEKAALPRPMFFRKAKGSISPTKTAMQVNKLQASNSKKVTFGLSKNMTAEFKKTDKSILVSPEGAARVAFNPEQKPPHGVLKSPGTLAGTPQVKKPFVTPTRKRPTAMDFF</sequence>
<reference evidence="6" key="2">
    <citation type="submission" date="2025-09" db="UniProtKB">
        <authorList>
            <consortium name="Ensembl"/>
        </authorList>
    </citation>
    <scope>IDENTIFICATION</scope>
</reference>
<feature type="region of interest" description="Disordered" evidence="5">
    <location>
        <begin position="531"/>
        <end position="573"/>
    </location>
</feature>
<accession>A0A8D0GDM1</accession>
<keyword evidence="3" id="KW-0698">rRNA processing</keyword>
<evidence type="ECO:0000256" key="3">
    <source>
        <dbReference type="ARBA" id="ARBA00022552"/>
    </source>
</evidence>
<feature type="compositionally biased region" description="Low complexity" evidence="5">
    <location>
        <begin position="470"/>
        <end position="481"/>
    </location>
</feature>
<feature type="compositionally biased region" description="Basic and acidic residues" evidence="5">
    <location>
        <begin position="363"/>
        <end position="386"/>
    </location>
</feature>
<feature type="region of interest" description="Disordered" evidence="5">
    <location>
        <begin position="336"/>
        <end position="515"/>
    </location>
</feature>
<feature type="region of interest" description="Disordered" evidence="5">
    <location>
        <begin position="253"/>
        <end position="286"/>
    </location>
</feature>
<feature type="compositionally biased region" description="Basic residues" evidence="5">
    <location>
        <begin position="482"/>
        <end position="493"/>
    </location>
</feature>
<feature type="compositionally biased region" description="Acidic residues" evidence="5">
    <location>
        <begin position="337"/>
        <end position="350"/>
    </location>
</feature>
<dbReference type="PANTHER" id="PTHR13026:SF0">
    <property type="entry name" value="RIBOSOMAL RNA PROCESSING 1B"/>
    <property type="match status" value="1"/>
</dbReference>
<feature type="compositionally biased region" description="Acidic residues" evidence="5">
    <location>
        <begin position="276"/>
        <end position="286"/>
    </location>
</feature>
<protein>
    <recommendedName>
        <fullName evidence="8">RRP1B protein</fullName>
    </recommendedName>
</protein>
<keyword evidence="4" id="KW-0539">Nucleus</keyword>
<comment type="similarity">
    <text evidence="2">Belongs to the RRP1 family.</text>
</comment>
<dbReference type="InterPro" id="IPR010301">
    <property type="entry name" value="RRP1"/>
</dbReference>
<comment type="subcellular location">
    <subcellularLocation>
        <location evidence="1">Nucleus</location>
    </subcellularLocation>
</comment>
<evidence type="ECO:0000256" key="4">
    <source>
        <dbReference type="ARBA" id="ARBA00023242"/>
    </source>
</evidence>
<feature type="compositionally biased region" description="Basic residues" evidence="5">
    <location>
        <begin position="353"/>
        <end position="362"/>
    </location>
</feature>
<dbReference type="AlphaFoldDB" id="A0A8D0GDM1"/>
<feature type="region of interest" description="Disordered" evidence="5">
    <location>
        <begin position="718"/>
        <end position="759"/>
    </location>
</feature>
<evidence type="ECO:0000256" key="2">
    <source>
        <dbReference type="ARBA" id="ARBA00006374"/>
    </source>
</evidence>
<evidence type="ECO:0000313" key="6">
    <source>
        <dbReference type="Ensembl" id="ENSSPUP00000003736.1"/>
    </source>
</evidence>
<dbReference type="PANTHER" id="PTHR13026">
    <property type="entry name" value="NNP-1 PROTEIN NOVEL NUCLEAR PROTEIN 1 NOP52"/>
    <property type="match status" value="1"/>
</dbReference>
<keyword evidence="7" id="KW-1185">Reference proteome</keyword>
<reference evidence="6" key="1">
    <citation type="submission" date="2025-08" db="UniProtKB">
        <authorList>
            <consortium name="Ensembl"/>
        </authorList>
    </citation>
    <scope>IDENTIFICATION</scope>
</reference>
<dbReference type="Proteomes" id="UP000694392">
    <property type="component" value="Unplaced"/>
</dbReference>
<dbReference type="Pfam" id="PF05997">
    <property type="entry name" value="Nop52"/>
    <property type="match status" value="1"/>
</dbReference>
<dbReference type="OMA" id="PPALYCK"/>
<organism evidence="6 7">
    <name type="scientific">Sphenodon punctatus</name>
    <name type="common">Tuatara</name>
    <name type="synonym">Hatteria punctata</name>
    <dbReference type="NCBI Taxonomy" id="8508"/>
    <lineage>
        <taxon>Eukaryota</taxon>
        <taxon>Metazoa</taxon>
        <taxon>Chordata</taxon>
        <taxon>Craniata</taxon>
        <taxon>Vertebrata</taxon>
        <taxon>Euteleostomi</taxon>
        <taxon>Lepidosauria</taxon>
        <taxon>Sphenodontia</taxon>
        <taxon>Sphenodontidae</taxon>
        <taxon>Sphenodon</taxon>
    </lineage>
</organism>
<feature type="compositionally biased region" description="Basic residues" evidence="5">
    <location>
        <begin position="395"/>
        <end position="406"/>
    </location>
</feature>
<dbReference type="GeneTree" id="ENSGT00390000011821"/>
<dbReference type="GO" id="GO:0030688">
    <property type="term" value="C:preribosome, small subunit precursor"/>
    <property type="evidence" value="ECO:0007669"/>
    <property type="project" value="InterPro"/>
</dbReference>
<dbReference type="GO" id="GO:0005634">
    <property type="term" value="C:nucleus"/>
    <property type="evidence" value="ECO:0007669"/>
    <property type="project" value="UniProtKB-SubCell"/>
</dbReference>
<dbReference type="Ensembl" id="ENSSPUT00000003972.1">
    <property type="protein sequence ID" value="ENSSPUP00000003736.1"/>
    <property type="gene ID" value="ENSSPUG00000002834.1"/>
</dbReference>
<evidence type="ECO:0000256" key="5">
    <source>
        <dbReference type="SAM" id="MobiDB-lite"/>
    </source>
</evidence>
<evidence type="ECO:0008006" key="8">
    <source>
        <dbReference type="Google" id="ProtNLM"/>
    </source>
</evidence>
<name>A0A8D0GDM1_SPHPU</name>